<dbReference type="Proteomes" id="UP000053599">
    <property type="component" value="Unassembled WGS sequence"/>
</dbReference>
<evidence type="ECO:0000313" key="3">
    <source>
        <dbReference type="Proteomes" id="UP000053599"/>
    </source>
</evidence>
<dbReference type="InterPro" id="IPR025714">
    <property type="entry name" value="Methyltranfer_dom"/>
</dbReference>
<reference evidence="2 3" key="1">
    <citation type="submission" date="2015-01" db="EMBL/GenBank/DDBJ databases">
        <title>The Genome Sequence of Exophiala sideris CBS121828.</title>
        <authorList>
            <consortium name="The Broad Institute Genomics Platform"/>
            <person name="Cuomo C."/>
            <person name="de Hoog S."/>
            <person name="Gorbushina A."/>
            <person name="Stielow B."/>
            <person name="Teixiera M."/>
            <person name="Abouelleil A."/>
            <person name="Chapman S.B."/>
            <person name="Priest M."/>
            <person name="Young S.K."/>
            <person name="Wortman J."/>
            <person name="Nusbaum C."/>
            <person name="Birren B."/>
        </authorList>
    </citation>
    <scope>NUCLEOTIDE SEQUENCE [LARGE SCALE GENOMIC DNA]</scope>
    <source>
        <strain evidence="2 3">CBS 121828</strain>
    </source>
</reference>
<dbReference type="PANTHER" id="PTHR43591">
    <property type="entry name" value="METHYLTRANSFERASE"/>
    <property type="match status" value="1"/>
</dbReference>
<sequence length="288" mass="32012">MASTTADGDQYILLRDSSASSRLFGQHFIMIARNGWLLHPSVQPVAEKSNAKIADIATGNGVWAGEVALKYANAQVVALDMSDKQYPQSWMMPKNLSFDTYNVLQAVPEKYIEYFDIVHIRFIMGGLKGPEDMAVVIENVSKMLKPGGYVQWQDVYRPGWQVIDRMLSVDVGDEKFPPFLAKFDEAVKGGLDRTLSRTVHHLLKGSDDFANLEMMVPGVLPWLLKYETDYLAISLAEMLKASRGTRAVGEESIRLLDEAEALLQGYLAQGGLLTYKTMVVVARKDDGA</sequence>
<dbReference type="OrthoDB" id="417697at2759"/>
<name>A0A0D1VZ34_9EURO</name>
<organism evidence="2 3">
    <name type="scientific">Exophiala sideris</name>
    <dbReference type="NCBI Taxonomy" id="1016849"/>
    <lineage>
        <taxon>Eukaryota</taxon>
        <taxon>Fungi</taxon>
        <taxon>Dikarya</taxon>
        <taxon>Ascomycota</taxon>
        <taxon>Pezizomycotina</taxon>
        <taxon>Eurotiomycetes</taxon>
        <taxon>Chaetothyriomycetidae</taxon>
        <taxon>Chaetothyriales</taxon>
        <taxon>Herpotrichiellaceae</taxon>
        <taxon>Exophiala</taxon>
    </lineage>
</organism>
<proteinExistence type="predicted"/>
<evidence type="ECO:0000313" key="2">
    <source>
        <dbReference type="EMBL" id="KIV81690.1"/>
    </source>
</evidence>
<dbReference type="AlphaFoldDB" id="A0A0D1VZ34"/>
<dbReference type="InterPro" id="IPR029063">
    <property type="entry name" value="SAM-dependent_MTases_sf"/>
</dbReference>
<dbReference type="Gene3D" id="3.40.50.150">
    <property type="entry name" value="Vaccinia Virus protein VP39"/>
    <property type="match status" value="1"/>
</dbReference>
<evidence type="ECO:0000259" key="1">
    <source>
        <dbReference type="Pfam" id="PF13847"/>
    </source>
</evidence>
<feature type="domain" description="Methyltransferase" evidence="1">
    <location>
        <begin position="48"/>
        <end position="156"/>
    </location>
</feature>
<dbReference type="HOGENOM" id="CLU_010595_9_1_1"/>
<gene>
    <name evidence="2" type="ORF">PV11_03860</name>
</gene>
<dbReference type="CDD" id="cd02440">
    <property type="entry name" value="AdoMet_MTases"/>
    <property type="match status" value="1"/>
</dbReference>
<dbReference type="EMBL" id="KN846952">
    <property type="protein sequence ID" value="KIV81690.1"/>
    <property type="molecule type" value="Genomic_DNA"/>
</dbReference>
<dbReference type="PANTHER" id="PTHR43591:SF110">
    <property type="entry name" value="RHODANESE DOMAIN-CONTAINING PROTEIN"/>
    <property type="match status" value="1"/>
</dbReference>
<accession>A0A0D1VZ34</accession>
<dbReference type="Pfam" id="PF13847">
    <property type="entry name" value="Methyltransf_31"/>
    <property type="match status" value="1"/>
</dbReference>
<dbReference type="SUPFAM" id="SSF53335">
    <property type="entry name" value="S-adenosyl-L-methionine-dependent methyltransferases"/>
    <property type="match status" value="1"/>
</dbReference>
<protein>
    <recommendedName>
        <fullName evidence="1">Methyltransferase domain-containing protein</fullName>
    </recommendedName>
</protein>
<dbReference type="STRING" id="1016849.A0A0D1VZ34"/>